<dbReference type="EMBL" id="JBHUDL010000005">
    <property type="protein sequence ID" value="MFD1632897.1"/>
    <property type="molecule type" value="Genomic_DNA"/>
</dbReference>
<evidence type="ECO:0000313" key="2">
    <source>
        <dbReference type="Proteomes" id="UP001597075"/>
    </source>
</evidence>
<sequence length="55" mass="6223">MRYPEPLVVLIKEANRGEEFTMPVVGALGYAGFVDELARGKRVARRENRLEETTS</sequence>
<comment type="caution">
    <text evidence="1">The sequence shown here is derived from an EMBL/GenBank/DDBJ whole genome shotgun (WGS) entry which is preliminary data.</text>
</comment>
<protein>
    <submittedName>
        <fullName evidence="1">Uncharacterized protein</fullName>
    </submittedName>
</protein>
<gene>
    <name evidence="1" type="ORF">ACFSBJ_03985</name>
</gene>
<dbReference type="RefSeq" id="WP_379823279.1">
    <property type="nucleotide sequence ID" value="NZ_JBHUDL010000005.1"/>
</dbReference>
<accession>A0ABD6CUI5</accession>
<keyword evidence="2" id="KW-1185">Reference proteome</keyword>
<name>A0ABD6CUI5_9EURY</name>
<evidence type="ECO:0000313" key="1">
    <source>
        <dbReference type="EMBL" id="MFD1632897.1"/>
    </source>
</evidence>
<organism evidence="1 2">
    <name type="scientific">Haloplanus ruber</name>
    <dbReference type="NCBI Taxonomy" id="869892"/>
    <lineage>
        <taxon>Archaea</taxon>
        <taxon>Methanobacteriati</taxon>
        <taxon>Methanobacteriota</taxon>
        <taxon>Stenosarchaea group</taxon>
        <taxon>Halobacteria</taxon>
        <taxon>Halobacteriales</taxon>
        <taxon>Haloferacaceae</taxon>
        <taxon>Haloplanus</taxon>
    </lineage>
</organism>
<dbReference type="AlphaFoldDB" id="A0ABD6CUI5"/>
<reference evidence="1 2" key="1">
    <citation type="journal article" date="2019" name="Int. J. Syst. Evol. Microbiol.">
        <title>The Global Catalogue of Microorganisms (GCM) 10K type strain sequencing project: providing services to taxonomists for standard genome sequencing and annotation.</title>
        <authorList>
            <consortium name="The Broad Institute Genomics Platform"/>
            <consortium name="The Broad Institute Genome Sequencing Center for Infectious Disease"/>
            <person name="Wu L."/>
            <person name="Ma J."/>
        </authorList>
    </citation>
    <scope>NUCLEOTIDE SEQUENCE [LARGE SCALE GENOMIC DNA]</scope>
    <source>
        <strain evidence="1 2">CGMCC 1.10594</strain>
    </source>
</reference>
<dbReference type="Proteomes" id="UP001597075">
    <property type="component" value="Unassembled WGS sequence"/>
</dbReference>
<proteinExistence type="predicted"/>